<dbReference type="NCBIfam" id="TIGR01575">
    <property type="entry name" value="rimI"/>
    <property type="match status" value="1"/>
</dbReference>
<comment type="catalytic activity">
    <reaction evidence="5">
        <text>N-terminal L-alanyl-[ribosomal protein bS18] + acetyl-CoA = N-terminal N(alpha)-acetyl-L-alanyl-[ribosomal protein bS18] + CoA + H(+)</text>
        <dbReference type="Rhea" id="RHEA:43756"/>
        <dbReference type="Rhea" id="RHEA-COMP:10676"/>
        <dbReference type="Rhea" id="RHEA-COMP:10677"/>
        <dbReference type="ChEBI" id="CHEBI:15378"/>
        <dbReference type="ChEBI" id="CHEBI:57287"/>
        <dbReference type="ChEBI" id="CHEBI:57288"/>
        <dbReference type="ChEBI" id="CHEBI:64718"/>
        <dbReference type="ChEBI" id="CHEBI:83683"/>
        <dbReference type="EC" id="2.3.1.266"/>
    </reaction>
</comment>
<evidence type="ECO:0000256" key="3">
    <source>
        <dbReference type="ARBA" id="ARBA00022679"/>
    </source>
</evidence>
<evidence type="ECO:0000256" key="1">
    <source>
        <dbReference type="ARBA" id="ARBA00005395"/>
    </source>
</evidence>
<dbReference type="PROSITE" id="PS51186">
    <property type="entry name" value="GNAT"/>
    <property type="match status" value="1"/>
</dbReference>
<dbReference type="InterPro" id="IPR000182">
    <property type="entry name" value="GNAT_dom"/>
</dbReference>
<dbReference type="EMBL" id="CYXZ01000043">
    <property type="protein sequence ID" value="CUN31320.1"/>
    <property type="molecule type" value="Genomic_DNA"/>
</dbReference>
<keyword evidence="3 7" id="KW-0808">Transferase</keyword>
<feature type="domain" description="N-acetyltransferase" evidence="6">
    <location>
        <begin position="2"/>
        <end position="145"/>
    </location>
</feature>
<evidence type="ECO:0000313" key="8">
    <source>
        <dbReference type="Proteomes" id="UP000095350"/>
    </source>
</evidence>
<dbReference type="STRING" id="166486.ERS852572_03642"/>
<dbReference type="PANTHER" id="PTHR43420:SF44">
    <property type="entry name" value="ACETYLTRANSFERASE YPEA"/>
    <property type="match status" value="1"/>
</dbReference>
<evidence type="ECO:0000256" key="2">
    <source>
        <dbReference type="ARBA" id="ARBA00022490"/>
    </source>
</evidence>
<organism evidence="7 8">
    <name type="scientific">Roseburia intestinalis</name>
    <dbReference type="NCBI Taxonomy" id="166486"/>
    <lineage>
        <taxon>Bacteria</taxon>
        <taxon>Bacillati</taxon>
        <taxon>Bacillota</taxon>
        <taxon>Clostridia</taxon>
        <taxon>Lachnospirales</taxon>
        <taxon>Lachnospiraceae</taxon>
        <taxon>Roseburia</taxon>
    </lineage>
</organism>
<dbReference type="RefSeq" id="WP_055196018.1">
    <property type="nucleotide sequence ID" value="NZ_CABIYH010000043.1"/>
</dbReference>
<dbReference type="InterPro" id="IPR016181">
    <property type="entry name" value="Acyl_CoA_acyltransferase"/>
</dbReference>
<dbReference type="AlphaFoldDB" id="A0A173VX19"/>
<reference evidence="7 8" key="1">
    <citation type="submission" date="2015-09" db="EMBL/GenBank/DDBJ databases">
        <authorList>
            <consortium name="Pathogen Informatics"/>
        </authorList>
    </citation>
    <scope>NUCLEOTIDE SEQUENCE [LARGE SCALE GENOMIC DNA]</scope>
    <source>
        <strain evidence="7 8">2789STDY5834960</strain>
    </source>
</reference>
<dbReference type="InterPro" id="IPR050680">
    <property type="entry name" value="YpeA/RimI_acetyltransf"/>
</dbReference>
<comment type="similarity">
    <text evidence="1 5">Belongs to the acetyltransferase family. RimI subfamily.</text>
</comment>
<dbReference type="Proteomes" id="UP000095350">
    <property type="component" value="Unassembled WGS sequence"/>
</dbReference>
<gene>
    <name evidence="7" type="primary">ypeA_2</name>
    <name evidence="7" type="ORF">ERS852572_03642</name>
</gene>
<dbReference type="InterPro" id="IPR006464">
    <property type="entry name" value="AcTrfase_RimI/Ard1"/>
</dbReference>
<dbReference type="Gene3D" id="3.40.630.30">
    <property type="match status" value="1"/>
</dbReference>
<dbReference type="PANTHER" id="PTHR43420">
    <property type="entry name" value="ACETYLTRANSFERASE"/>
    <property type="match status" value="1"/>
</dbReference>
<sequence length="145" mass="16386">MITVRAMQVKDAEQVSELERMIFSQPWSYQGFVDSLSLPNTVFLVAEENNKILGYIGMYLSIDEGEITNVAVSPEMRCHGIGGMLLAEAKKEAESRSVGRIVLEVRCSNDIAIRLYERNGFVNHGVRKGFYELPKEDAYIMIYGQ</sequence>
<dbReference type="PaxDb" id="166486-ERS852572_03642"/>
<proteinExistence type="inferred from homology"/>
<comment type="function">
    <text evidence="5">Acetylates the N-terminal alanine of ribosomal protein bS18.</text>
</comment>
<keyword evidence="2 5" id="KW-0963">Cytoplasm</keyword>
<dbReference type="OrthoDB" id="9794566at2"/>
<dbReference type="EC" id="2.3.1.266" evidence="5"/>
<dbReference type="CDD" id="cd04301">
    <property type="entry name" value="NAT_SF"/>
    <property type="match status" value="1"/>
</dbReference>
<evidence type="ECO:0000313" key="7">
    <source>
        <dbReference type="EMBL" id="CUN31320.1"/>
    </source>
</evidence>
<name>A0A173VX19_9FIRM</name>
<evidence type="ECO:0000259" key="6">
    <source>
        <dbReference type="PROSITE" id="PS51186"/>
    </source>
</evidence>
<evidence type="ECO:0000256" key="4">
    <source>
        <dbReference type="ARBA" id="ARBA00023315"/>
    </source>
</evidence>
<comment type="subcellular location">
    <subcellularLocation>
        <location evidence="5">Cytoplasm</location>
    </subcellularLocation>
</comment>
<protein>
    <recommendedName>
        <fullName evidence="5">[Ribosomal protein bS18]-alanine N-acetyltransferase</fullName>
        <ecNumber evidence="5">2.3.1.266</ecNumber>
    </recommendedName>
</protein>
<dbReference type="GO" id="GO:0008999">
    <property type="term" value="F:protein-N-terminal-alanine acetyltransferase activity"/>
    <property type="evidence" value="ECO:0007669"/>
    <property type="project" value="UniProtKB-EC"/>
</dbReference>
<evidence type="ECO:0000256" key="5">
    <source>
        <dbReference type="RuleBase" id="RU363094"/>
    </source>
</evidence>
<accession>A0A173VX19</accession>
<dbReference type="Pfam" id="PF00583">
    <property type="entry name" value="Acetyltransf_1"/>
    <property type="match status" value="1"/>
</dbReference>
<dbReference type="GO" id="GO:0005737">
    <property type="term" value="C:cytoplasm"/>
    <property type="evidence" value="ECO:0007669"/>
    <property type="project" value="UniProtKB-SubCell"/>
</dbReference>
<keyword evidence="4 7" id="KW-0012">Acyltransferase</keyword>
<dbReference type="SUPFAM" id="SSF55729">
    <property type="entry name" value="Acyl-CoA N-acyltransferases (Nat)"/>
    <property type="match status" value="1"/>
</dbReference>